<dbReference type="PROSITE" id="PS00300">
    <property type="entry name" value="SRP54"/>
    <property type="match status" value="1"/>
</dbReference>
<comment type="subcellular location">
    <subcellularLocation>
        <location evidence="10">Cytoplasm</location>
    </subcellularLocation>
    <text evidence="10">The SRP-RNC complex is targeted to the cytoplasmic membrane.</text>
</comment>
<comment type="caution">
    <text evidence="12">The sequence shown here is derived from an EMBL/GenBank/DDBJ whole genome shotgun (WGS) entry which is preliminary data.</text>
</comment>
<sequence>MFENLTKRIRDAVDRLRGRGRISEEELKSTLREIRRALIDADVNLEVARAFVQKVEAEALGQKVLESLTPAEQILSLVYEALTEALGGEASQPALRSEGNLWFLVGLQGSGKTTTAAKLARYYKEKGRRPLLVAADTQRPAAREQLRILGEKVGVPVLEVADREPPEVTQRRIQEAVRQGARDLVLVDTAGRLQIDEALMEELARLKRVLQPTETLLVLDAMTGQEALSVARAFDEKIGVSGLVLTKLDGDARGGAALSARHVTGKPIYFVGVSERPEGLEAFYPDRMASRILGMGDLATLAEKVKALQVEEAPKKAKELSLEDFLAQLKQVKRLGSFSELLALLPGLPKEMRNLSVDDRALARLEAILLSMTPEERKNPRILNGSRRKRIARGSGTTVQEVNRLLKSFEEARDLAKRLEKTKGRGFFRR</sequence>
<dbReference type="SUPFAM" id="SSF47364">
    <property type="entry name" value="Domain of the SRP/SRP receptor G-proteins"/>
    <property type="match status" value="1"/>
</dbReference>
<feature type="binding site" evidence="10">
    <location>
        <begin position="106"/>
        <end position="113"/>
    </location>
    <ligand>
        <name>GTP</name>
        <dbReference type="ChEBI" id="CHEBI:37565"/>
    </ligand>
</feature>
<dbReference type="InterPro" id="IPR027417">
    <property type="entry name" value="P-loop_NTPase"/>
</dbReference>
<dbReference type="Pfam" id="PF02978">
    <property type="entry name" value="SRP_SPB"/>
    <property type="match status" value="1"/>
</dbReference>
<dbReference type="InterPro" id="IPR036891">
    <property type="entry name" value="Signal_recog_part_SRP54_M_sf"/>
</dbReference>
<protein>
    <recommendedName>
        <fullName evidence="10">Signal recognition particle protein</fullName>
        <ecNumber evidence="10">3.6.5.4</ecNumber>
    </recommendedName>
    <alternativeName>
        <fullName evidence="10">Fifty-four homolog</fullName>
    </alternativeName>
</protein>
<dbReference type="Pfam" id="PF02881">
    <property type="entry name" value="SRP54_N"/>
    <property type="match status" value="1"/>
</dbReference>
<keyword evidence="13" id="KW-1185">Reference proteome</keyword>
<keyword evidence="6 10" id="KW-0342">GTP-binding</keyword>
<evidence type="ECO:0000256" key="7">
    <source>
        <dbReference type="ARBA" id="ARBA00023135"/>
    </source>
</evidence>
<dbReference type="AlphaFoldDB" id="A0A0A2WRG4"/>
<feature type="domain" description="SRP54-type proteins GTP-binding" evidence="11">
    <location>
        <begin position="267"/>
        <end position="280"/>
    </location>
</feature>
<dbReference type="GO" id="GO:0005525">
    <property type="term" value="F:GTP binding"/>
    <property type="evidence" value="ECO:0007669"/>
    <property type="project" value="UniProtKB-UniRule"/>
</dbReference>
<dbReference type="SMART" id="SM00963">
    <property type="entry name" value="SRP54_N"/>
    <property type="match status" value="1"/>
</dbReference>
<dbReference type="GO" id="GO:0006614">
    <property type="term" value="P:SRP-dependent cotranslational protein targeting to membrane"/>
    <property type="evidence" value="ECO:0007669"/>
    <property type="project" value="InterPro"/>
</dbReference>
<reference evidence="12 13" key="1">
    <citation type="journal article" date="2015" name="Genome Announc.">
        <title>Draft Genome Sequence of the Thermophile Thermus filiformis ATCC 43280, Producer of Carotenoid-(Di)glucoside-Branched Fatty Acid (Di)esters and Source of Hyperthermostable Enzymes of Biotechnological Interest.</title>
        <authorList>
            <person name="Mandelli F."/>
            <person name="Oliveira Ramires B."/>
            <person name="Couger M.B."/>
            <person name="Paixao D.A."/>
            <person name="Camilo C.M."/>
            <person name="Polikarpov I."/>
            <person name="Prade R."/>
            <person name="Riano-Pachon D.M."/>
            <person name="Squina F.M."/>
        </authorList>
    </citation>
    <scope>NUCLEOTIDE SEQUENCE [LARGE SCALE GENOMIC DNA]</scope>
    <source>
        <strain evidence="12 13">ATCC 43280</strain>
    </source>
</reference>
<dbReference type="SUPFAM" id="SSF52540">
    <property type="entry name" value="P-loop containing nucleoside triphosphate hydrolases"/>
    <property type="match status" value="1"/>
</dbReference>
<evidence type="ECO:0000256" key="3">
    <source>
        <dbReference type="ARBA" id="ARBA00022741"/>
    </source>
</evidence>
<dbReference type="Proteomes" id="UP000030364">
    <property type="component" value="Unassembled WGS sequence"/>
</dbReference>
<dbReference type="SMART" id="SM00382">
    <property type="entry name" value="AAA"/>
    <property type="match status" value="1"/>
</dbReference>
<dbReference type="InterPro" id="IPR004125">
    <property type="entry name" value="Signal_recog_particle_SRP54_M"/>
</dbReference>
<dbReference type="RefSeq" id="WP_038066148.1">
    <property type="nucleotide sequence ID" value="NZ_JPSL02000039.1"/>
</dbReference>
<dbReference type="InterPro" id="IPR013822">
    <property type="entry name" value="Signal_recog_particl_SRP54_hlx"/>
</dbReference>
<dbReference type="NCBIfam" id="TIGR00959">
    <property type="entry name" value="ffh"/>
    <property type="match status" value="1"/>
</dbReference>
<evidence type="ECO:0000313" key="12">
    <source>
        <dbReference type="EMBL" id="KGQ21357.1"/>
    </source>
</evidence>
<dbReference type="GO" id="GO:0003924">
    <property type="term" value="F:GTPase activity"/>
    <property type="evidence" value="ECO:0007669"/>
    <property type="project" value="UniProtKB-UniRule"/>
</dbReference>
<dbReference type="GO" id="GO:0048500">
    <property type="term" value="C:signal recognition particle"/>
    <property type="evidence" value="ECO:0007669"/>
    <property type="project" value="UniProtKB-UniRule"/>
</dbReference>
<keyword evidence="3 10" id="KW-0547">Nucleotide-binding</keyword>
<dbReference type="OrthoDB" id="9804720at2"/>
<dbReference type="InterPro" id="IPR004780">
    <property type="entry name" value="SRP"/>
</dbReference>
<dbReference type="InterPro" id="IPR000897">
    <property type="entry name" value="SRP54_GTPase_dom"/>
</dbReference>
<evidence type="ECO:0000256" key="9">
    <source>
        <dbReference type="ARBA" id="ARBA00048027"/>
    </source>
</evidence>
<feature type="binding site" evidence="10">
    <location>
        <begin position="246"/>
        <end position="249"/>
    </location>
    <ligand>
        <name>GTP</name>
        <dbReference type="ChEBI" id="CHEBI:37565"/>
    </ligand>
</feature>
<dbReference type="Gene3D" id="3.40.50.300">
    <property type="entry name" value="P-loop containing nucleotide triphosphate hydrolases"/>
    <property type="match status" value="1"/>
</dbReference>
<evidence type="ECO:0000256" key="6">
    <source>
        <dbReference type="ARBA" id="ARBA00023134"/>
    </source>
</evidence>
<evidence type="ECO:0000256" key="5">
    <source>
        <dbReference type="ARBA" id="ARBA00022884"/>
    </source>
</evidence>
<evidence type="ECO:0000256" key="4">
    <source>
        <dbReference type="ARBA" id="ARBA00022801"/>
    </source>
</evidence>
<keyword evidence="5 10" id="KW-0694">RNA-binding</keyword>
<dbReference type="Gene3D" id="1.20.120.140">
    <property type="entry name" value="Signal recognition particle SRP54, nucleotide-binding domain"/>
    <property type="match status" value="1"/>
</dbReference>
<comment type="function">
    <text evidence="10">Involved in targeting and insertion of nascent membrane proteins into the cytoplasmic membrane. Binds to the hydrophobic signal sequence of the ribosome-nascent chain (RNC) as it emerges from the ribosomes. The SRP-RNC complex is then targeted to the cytoplasmic membrane where it interacts with the SRP receptor FtsY.</text>
</comment>
<organism evidence="12 13">
    <name type="scientific">Thermus filiformis</name>
    <dbReference type="NCBI Taxonomy" id="276"/>
    <lineage>
        <taxon>Bacteria</taxon>
        <taxon>Thermotogati</taxon>
        <taxon>Deinococcota</taxon>
        <taxon>Deinococci</taxon>
        <taxon>Thermales</taxon>
        <taxon>Thermaceae</taxon>
        <taxon>Thermus</taxon>
    </lineage>
</organism>
<gene>
    <name evidence="10" type="primary">ffh</name>
    <name evidence="12" type="ORF">THFILI_07340</name>
</gene>
<dbReference type="InterPro" id="IPR022941">
    <property type="entry name" value="SRP54"/>
</dbReference>
<dbReference type="InterPro" id="IPR003593">
    <property type="entry name" value="AAA+_ATPase"/>
</dbReference>
<keyword evidence="4 10" id="KW-0378">Hydrolase</keyword>
<evidence type="ECO:0000259" key="11">
    <source>
        <dbReference type="PROSITE" id="PS00300"/>
    </source>
</evidence>
<keyword evidence="8 10" id="KW-0687">Ribonucleoprotein</keyword>
<dbReference type="SUPFAM" id="SSF47446">
    <property type="entry name" value="Signal peptide-binding domain"/>
    <property type="match status" value="1"/>
</dbReference>
<evidence type="ECO:0000313" key="13">
    <source>
        <dbReference type="Proteomes" id="UP000030364"/>
    </source>
</evidence>
<dbReference type="CDD" id="cd18539">
    <property type="entry name" value="SRP_G"/>
    <property type="match status" value="1"/>
</dbReference>
<dbReference type="HAMAP" id="MF_00306">
    <property type="entry name" value="SRP54"/>
    <property type="match status" value="1"/>
</dbReference>
<dbReference type="PANTHER" id="PTHR11564:SF5">
    <property type="entry name" value="SIGNAL RECOGNITION PARTICLE SUBUNIT SRP54"/>
    <property type="match status" value="1"/>
</dbReference>
<dbReference type="InterPro" id="IPR036225">
    <property type="entry name" value="SRP/SRP_N"/>
</dbReference>
<dbReference type="STRING" id="276.THFILI_07340"/>
<name>A0A0A2WRG4_THEFI</name>
<evidence type="ECO:0000256" key="2">
    <source>
        <dbReference type="ARBA" id="ARBA00022490"/>
    </source>
</evidence>
<keyword evidence="2 10" id="KW-0963">Cytoplasm</keyword>
<proteinExistence type="inferred from homology"/>
<comment type="domain">
    <text evidence="10">Composed of three domains: the N-terminal N domain, which is responsible for interactions with the ribosome, the central G domain, which binds GTP, and the C-terminal M domain, which binds the RNA and the signal sequence of the RNC.</text>
</comment>
<evidence type="ECO:0000256" key="1">
    <source>
        <dbReference type="ARBA" id="ARBA00005450"/>
    </source>
</evidence>
<keyword evidence="7 10" id="KW-0733">Signal recognition particle</keyword>
<dbReference type="SMART" id="SM00962">
    <property type="entry name" value="SRP54"/>
    <property type="match status" value="1"/>
</dbReference>
<dbReference type="Pfam" id="PF00448">
    <property type="entry name" value="SRP54"/>
    <property type="match status" value="1"/>
</dbReference>
<feature type="binding site" evidence="10">
    <location>
        <begin position="188"/>
        <end position="192"/>
    </location>
    <ligand>
        <name>GTP</name>
        <dbReference type="ChEBI" id="CHEBI:37565"/>
    </ligand>
</feature>
<dbReference type="GO" id="GO:0008312">
    <property type="term" value="F:7S RNA binding"/>
    <property type="evidence" value="ECO:0007669"/>
    <property type="project" value="InterPro"/>
</dbReference>
<accession>A0A0A2WRG4</accession>
<evidence type="ECO:0000256" key="8">
    <source>
        <dbReference type="ARBA" id="ARBA00023274"/>
    </source>
</evidence>
<dbReference type="InterPro" id="IPR042101">
    <property type="entry name" value="SRP54_N_sf"/>
</dbReference>
<dbReference type="PATRIC" id="fig|276.5.peg.1836"/>
<dbReference type="PANTHER" id="PTHR11564">
    <property type="entry name" value="SIGNAL RECOGNITION PARTICLE 54K PROTEIN SRP54"/>
    <property type="match status" value="1"/>
</dbReference>
<comment type="subunit">
    <text evidence="10">Part of the signal recognition particle protein translocation system, which is composed of SRP and FtsY.</text>
</comment>
<comment type="catalytic activity">
    <reaction evidence="9 10">
        <text>GTP + H2O = GDP + phosphate + H(+)</text>
        <dbReference type="Rhea" id="RHEA:19669"/>
        <dbReference type="ChEBI" id="CHEBI:15377"/>
        <dbReference type="ChEBI" id="CHEBI:15378"/>
        <dbReference type="ChEBI" id="CHEBI:37565"/>
        <dbReference type="ChEBI" id="CHEBI:43474"/>
        <dbReference type="ChEBI" id="CHEBI:58189"/>
        <dbReference type="EC" id="3.6.5.4"/>
    </reaction>
</comment>
<comment type="similarity">
    <text evidence="1 10">Belongs to the GTP-binding SRP family. SRP54 subfamily.</text>
</comment>
<evidence type="ECO:0000256" key="10">
    <source>
        <dbReference type="HAMAP-Rule" id="MF_00306"/>
    </source>
</evidence>
<dbReference type="EMBL" id="JPSL02000039">
    <property type="protein sequence ID" value="KGQ21357.1"/>
    <property type="molecule type" value="Genomic_DNA"/>
</dbReference>
<dbReference type="Gene3D" id="1.10.260.30">
    <property type="entry name" value="Signal recognition particle, SRP54 subunit, M-domain"/>
    <property type="match status" value="1"/>
</dbReference>
<dbReference type="EC" id="3.6.5.4" evidence="10"/>